<dbReference type="RefSeq" id="XP_013870305.1">
    <property type="nucleotide sequence ID" value="XM_014014851.1"/>
</dbReference>
<dbReference type="GO" id="GO:0005886">
    <property type="term" value="C:plasma membrane"/>
    <property type="evidence" value="ECO:0007669"/>
    <property type="project" value="UniProtKB-SubCell"/>
</dbReference>
<evidence type="ECO:0000256" key="3">
    <source>
        <dbReference type="ARBA" id="ARBA00022448"/>
    </source>
</evidence>
<keyword evidence="7 11" id="KW-1133">Transmembrane helix</keyword>
<comment type="similarity">
    <text evidence="2">Belongs to the RAMP family.</text>
</comment>
<keyword evidence="4" id="KW-1003">Cell membrane</keyword>
<evidence type="ECO:0000256" key="2">
    <source>
        <dbReference type="ARBA" id="ARBA00007087"/>
    </source>
</evidence>
<reference evidence="14" key="1">
    <citation type="submission" date="2025-08" db="UniProtKB">
        <authorList>
            <consortium name="RefSeq"/>
        </authorList>
    </citation>
    <scope>IDENTIFICATION</scope>
    <source>
        <strain evidence="14">Quisiro</strain>
    </source>
</reference>
<dbReference type="InterPro" id="IPR038126">
    <property type="entry name" value="RAMP_sf"/>
</dbReference>
<dbReference type="GO" id="GO:0015026">
    <property type="term" value="F:coreceptor activity"/>
    <property type="evidence" value="ECO:0007669"/>
    <property type="project" value="InterPro"/>
</dbReference>
<protein>
    <submittedName>
        <fullName evidence="14">Receptor activity-modifying protein 3</fullName>
    </submittedName>
</protein>
<dbReference type="GO" id="GO:0001525">
    <property type="term" value="P:angiogenesis"/>
    <property type="evidence" value="ECO:0007669"/>
    <property type="project" value="TreeGrafter"/>
</dbReference>
<keyword evidence="8 11" id="KW-0472">Membrane</keyword>
<dbReference type="Pfam" id="PF04901">
    <property type="entry name" value="RAMP"/>
    <property type="match status" value="1"/>
</dbReference>
<evidence type="ECO:0000256" key="9">
    <source>
        <dbReference type="ARBA" id="ARBA00023157"/>
    </source>
</evidence>
<evidence type="ECO:0000256" key="1">
    <source>
        <dbReference type="ARBA" id="ARBA00004251"/>
    </source>
</evidence>
<dbReference type="STRING" id="52670.A0A2I4BRD1"/>
<dbReference type="GO" id="GO:0031623">
    <property type="term" value="P:receptor internalization"/>
    <property type="evidence" value="ECO:0007669"/>
    <property type="project" value="TreeGrafter"/>
</dbReference>
<feature type="signal peptide" evidence="12">
    <location>
        <begin position="1"/>
        <end position="18"/>
    </location>
</feature>
<gene>
    <name evidence="14" type="primary">LOC106522015</name>
</gene>
<keyword evidence="3" id="KW-0813">Transport</keyword>
<evidence type="ECO:0000256" key="12">
    <source>
        <dbReference type="SAM" id="SignalP"/>
    </source>
</evidence>
<dbReference type="InterPro" id="IPR006985">
    <property type="entry name" value="RAMP"/>
</dbReference>
<evidence type="ECO:0000256" key="6">
    <source>
        <dbReference type="ARBA" id="ARBA00022729"/>
    </source>
</evidence>
<dbReference type="PANTHER" id="PTHR14076:SF9">
    <property type="entry name" value="RECEPTOR ACTIVITY-MODIFYING PROTEIN 2"/>
    <property type="match status" value="1"/>
</dbReference>
<name>A0A2I4BRD1_AUSLI</name>
<dbReference type="GO" id="GO:0009986">
    <property type="term" value="C:cell surface"/>
    <property type="evidence" value="ECO:0007669"/>
    <property type="project" value="TreeGrafter"/>
</dbReference>
<evidence type="ECO:0000313" key="14">
    <source>
        <dbReference type="RefSeq" id="XP_013870305.1"/>
    </source>
</evidence>
<comment type="subcellular location">
    <subcellularLocation>
        <location evidence="1">Cell membrane</location>
        <topology evidence="1">Single-pass type I membrane protein</topology>
    </subcellularLocation>
</comment>
<dbReference type="PANTHER" id="PTHR14076">
    <property type="entry name" value="RECEPTOR ACTIVITY MODIFYING PROTEIN RAMP"/>
    <property type="match status" value="1"/>
</dbReference>
<dbReference type="AlphaFoldDB" id="A0A2I4BRD1"/>
<keyword evidence="10 14" id="KW-0675">Receptor</keyword>
<proteinExistence type="inferred from homology"/>
<dbReference type="GO" id="GO:0006816">
    <property type="term" value="P:calcium ion transport"/>
    <property type="evidence" value="ECO:0007669"/>
    <property type="project" value="TreeGrafter"/>
</dbReference>
<feature type="transmembrane region" description="Helical" evidence="11">
    <location>
        <begin position="171"/>
        <end position="195"/>
    </location>
</feature>
<dbReference type="InParanoid" id="A0A2I4BRD1"/>
<keyword evidence="13" id="KW-1185">Reference proteome</keyword>
<evidence type="ECO:0000256" key="4">
    <source>
        <dbReference type="ARBA" id="ARBA00022475"/>
    </source>
</evidence>
<dbReference type="GO" id="GO:0043235">
    <property type="term" value="C:receptor complex"/>
    <property type="evidence" value="ECO:0007669"/>
    <property type="project" value="TreeGrafter"/>
</dbReference>
<dbReference type="GO" id="GO:0006886">
    <property type="term" value="P:intracellular protein transport"/>
    <property type="evidence" value="ECO:0007669"/>
    <property type="project" value="InterPro"/>
</dbReference>
<dbReference type="GO" id="GO:0007186">
    <property type="term" value="P:G protein-coupled receptor signaling pathway"/>
    <property type="evidence" value="ECO:0007669"/>
    <property type="project" value="TreeGrafter"/>
</dbReference>
<dbReference type="GO" id="GO:0072659">
    <property type="term" value="P:protein localization to plasma membrane"/>
    <property type="evidence" value="ECO:0007669"/>
    <property type="project" value="TreeGrafter"/>
</dbReference>
<sequence>MFHLLVPALVLGVAASQSANTTEQPEEVLKNQTLTVYANKHSPTEPNNMTAELQDELQRNRSSVLSEDDEDFQDRETRIPYQNCNRPLQLEYSHFYCGRNFQAEMENIDAGDWCVLENIIRPYNDLTVCLERLTSLVDCYFPNPDIQDFFLHIHSIYFHNCTEEEEVLPEVATSLVVALTIIPVSLIPVLIYPLLWKR</sequence>
<evidence type="ECO:0000256" key="5">
    <source>
        <dbReference type="ARBA" id="ARBA00022692"/>
    </source>
</evidence>
<organism evidence="13 14">
    <name type="scientific">Austrofundulus limnaeus</name>
    <name type="common">Annual killifish</name>
    <dbReference type="NCBI Taxonomy" id="52670"/>
    <lineage>
        <taxon>Eukaryota</taxon>
        <taxon>Metazoa</taxon>
        <taxon>Chordata</taxon>
        <taxon>Craniata</taxon>
        <taxon>Vertebrata</taxon>
        <taxon>Euteleostomi</taxon>
        <taxon>Actinopterygii</taxon>
        <taxon>Neopterygii</taxon>
        <taxon>Teleostei</taxon>
        <taxon>Neoteleostei</taxon>
        <taxon>Acanthomorphata</taxon>
        <taxon>Ovalentaria</taxon>
        <taxon>Atherinomorphae</taxon>
        <taxon>Cyprinodontiformes</taxon>
        <taxon>Rivulidae</taxon>
        <taxon>Austrofundulus</taxon>
    </lineage>
</organism>
<feature type="chain" id="PRO_5014167254" evidence="12">
    <location>
        <begin position="19"/>
        <end position="198"/>
    </location>
</feature>
<keyword evidence="6 12" id="KW-0732">Signal</keyword>
<dbReference type="GeneID" id="106522015"/>
<evidence type="ECO:0000256" key="7">
    <source>
        <dbReference type="ARBA" id="ARBA00022989"/>
    </source>
</evidence>
<accession>A0A2I4BRD1</accession>
<evidence type="ECO:0000256" key="10">
    <source>
        <dbReference type="ARBA" id="ARBA00023170"/>
    </source>
</evidence>
<keyword evidence="5 11" id="KW-0812">Transmembrane</keyword>
<dbReference type="KEGG" id="alim:106522015"/>
<evidence type="ECO:0000256" key="11">
    <source>
        <dbReference type="SAM" id="Phobius"/>
    </source>
</evidence>
<evidence type="ECO:0000256" key="8">
    <source>
        <dbReference type="ARBA" id="ARBA00023136"/>
    </source>
</evidence>
<keyword evidence="9" id="KW-1015">Disulfide bond</keyword>
<dbReference type="GO" id="GO:0008277">
    <property type="term" value="P:regulation of G protein-coupled receptor signaling pathway"/>
    <property type="evidence" value="ECO:0007669"/>
    <property type="project" value="InterPro"/>
</dbReference>
<dbReference type="GO" id="GO:0032870">
    <property type="term" value="P:cellular response to hormone stimulus"/>
    <property type="evidence" value="ECO:0007669"/>
    <property type="project" value="TreeGrafter"/>
</dbReference>
<evidence type="ECO:0000313" key="13">
    <source>
        <dbReference type="Proteomes" id="UP000192220"/>
    </source>
</evidence>
<dbReference type="Proteomes" id="UP000192220">
    <property type="component" value="Unplaced"/>
</dbReference>
<dbReference type="Gene3D" id="1.10.150.510">
    <property type="entry name" value="Receptor activity modifying family"/>
    <property type="match status" value="1"/>
</dbReference>